<name>A0A0R2A1T4_9LACO</name>
<dbReference type="GO" id="GO:0016747">
    <property type="term" value="F:acyltransferase activity, transferring groups other than amino-acyl groups"/>
    <property type="evidence" value="ECO:0007669"/>
    <property type="project" value="InterPro"/>
</dbReference>
<dbReference type="PATRIC" id="fig|1423813.3.peg.607"/>
<gene>
    <name evidence="2" type="ORF">FC26_GL000596</name>
</gene>
<dbReference type="PANTHER" id="PTHR43415">
    <property type="entry name" value="SPERMIDINE N(1)-ACETYLTRANSFERASE"/>
    <property type="match status" value="1"/>
</dbReference>
<dbReference type="STRING" id="1423813.FC26_GL000596"/>
<evidence type="ECO:0000313" key="2">
    <source>
        <dbReference type="EMBL" id="KRM60506.1"/>
    </source>
</evidence>
<dbReference type="Gene3D" id="3.40.630.30">
    <property type="match status" value="1"/>
</dbReference>
<dbReference type="Proteomes" id="UP000051733">
    <property type="component" value="Unassembled WGS sequence"/>
</dbReference>
<dbReference type="InterPro" id="IPR000182">
    <property type="entry name" value="GNAT_dom"/>
</dbReference>
<organism evidence="2 3">
    <name type="scientific">Paucilactobacillus vaccinostercus DSM 20634</name>
    <dbReference type="NCBI Taxonomy" id="1423813"/>
    <lineage>
        <taxon>Bacteria</taxon>
        <taxon>Bacillati</taxon>
        <taxon>Bacillota</taxon>
        <taxon>Bacilli</taxon>
        <taxon>Lactobacillales</taxon>
        <taxon>Lactobacillaceae</taxon>
        <taxon>Paucilactobacillus</taxon>
    </lineage>
</organism>
<dbReference type="PANTHER" id="PTHR43415:SF3">
    <property type="entry name" value="GNAT-FAMILY ACETYLTRANSFERASE"/>
    <property type="match status" value="1"/>
</dbReference>
<sequence length="170" mass="18785">MATVNNETDVYLDVAHQEDAAAILAMLRLLQVESDTFTISPEFATLTVDTEATNIAQIGQTTDNLILIAWLDQTPIGIVTVSRVPNATVGELGIAVRKAYWHQGLGTALMQEALNWGQHYSTLDGLMLEVLASNQHAIQLYQKTGFELMTEISINRDQVQLPALKMEIKF</sequence>
<dbReference type="CDD" id="cd04301">
    <property type="entry name" value="NAT_SF"/>
    <property type="match status" value="1"/>
</dbReference>
<reference evidence="2 3" key="1">
    <citation type="journal article" date="2015" name="Genome Announc.">
        <title>Expanding the biotechnology potential of lactobacilli through comparative genomics of 213 strains and associated genera.</title>
        <authorList>
            <person name="Sun Z."/>
            <person name="Harris H.M."/>
            <person name="McCann A."/>
            <person name="Guo C."/>
            <person name="Argimon S."/>
            <person name="Zhang W."/>
            <person name="Yang X."/>
            <person name="Jeffery I.B."/>
            <person name="Cooney J.C."/>
            <person name="Kagawa T.F."/>
            <person name="Liu W."/>
            <person name="Song Y."/>
            <person name="Salvetti E."/>
            <person name="Wrobel A."/>
            <person name="Rasinkangas P."/>
            <person name="Parkhill J."/>
            <person name="Rea M.C."/>
            <person name="O'Sullivan O."/>
            <person name="Ritari J."/>
            <person name="Douillard F.P."/>
            <person name="Paul Ross R."/>
            <person name="Yang R."/>
            <person name="Briner A.E."/>
            <person name="Felis G.E."/>
            <person name="de Vos W.M."/>
            <person name="Barrangou R."/>
            <person name="Klaenhammer T.R."/>
            <person name="Caufield P.W."/>
            <person name="Cui Y."/>
            <person name="Zhang H."/>
            <person name="O'Toole P.W."/>
        </authorList>
    </citation>
    <scope>NUCLEOTIDE SEQUENCE [LARGE SCALE GENOMIC DNA]</scope>
    <source>
        <strain evidence="2 3">DSM 20634</strain>
    </source>
</reference>
<keyword evidence="3" id="KW-1185">Reference proteome</keyword>
<accession>A0A0R2A1T4</accession>
<dbReference type="SUPFAM" id="SSF55729">
    <property type="entry name" value="Acyl-CoA N-acyltransferases (Nat)"/>
    <property type="match status" value="1"/>
</dbReference>
<protein>
    <submittedName>
        <fullName evidence="2">Acetyltransferase</fullName>
    </submittedName>
</protein>
<proteinExistence type="predicted"/>
<dbReference type="InterPro" id="IPR016181">
    <property type="entry name" value="Acyl_CoA_acyltransferase"/>
</dbReference>
<dbReference type="AlphaFoldDB" id="A0A0R2A1T4"/>
<comment type="caution">
    <text evidence="2">The sequence shown here is derived from an EMBL/GenBank/DDBJ whole genome shotgun (WGS) entry which is preliminary data.</text>
</comment>
<dbReference type="Pfam" id="PF00583">
    <property type="entry name" value="Acetyltransf_1"/>
    <property type="match status" value="1"/>
</dbReference>
<keyword evidence="2" id="KW-0808">Transferase</keyword>
<dbReference type="EMBL" id="AYYY01000063">
    <property type="protein sequence ID" value="KRM60506.1"/>
    <property type="molecule type" value="Genomic_DNA"/>
</dbReference>
<evidence type="ECO:0000313" key="3">
    <source>
        <dbReference type="Proteomes" id="UP000051733"/>
    </source>
</evidence>
<dbReference type="PROSITE" id="PS51186">
    <property type="entry name" value="GNAT"/>
    <property type="match status" value="1"/>
</dbReference>
<feature type="domain" description="N-acetyltransferase" evidence="1">
    <location>
        <begin position="25"/>
        <end position="170"/>
    </location>
</feature>
<evidence type="ECO:0000259" key="1">
    <source>
        <dbReference type="PROSITE" id="PS51186"/>
    </source>
</evidence>